<dbReference type="Proteomes" id="UP000177982">
    <property type="component" value="Unassembled WGS sequence"/>
</dbReference>
<accession>A0A1G2L5S4</accession>
<dbReference type="AlphaFoldDB" id="A0A1G2L5S4"/>
<evidence type="ECO:0000256" key="1">
    <source>
        <dbReference type="SAM" id="MobiDB-lite"/>
    </source>
</evidence>
<evidence type="ECO:0000313" key="2">
    <source>
        <dbReference type="EMBL" id="OHA06884.1"/>
    </source>
</evidence>
<organism evidence="2 3">
    <name type="scientific">Candidatus Sungbacteria bacterium RIFCSPLOWO2_01_FULL_47_10</name>
    <dbReference type="NCBI Taxonomy" id="1802276"/>
    <lineage>
        <taxon>Bacteria</taxon>
        <taxon>Candidatus Sungiibacteriota</taxon>
    </lineage>
</organism>
<dbReference type="EMBL" id="MHQO01000021">
    <property type="protein sequence ID" value="OHA06884.1"/>
    <property type="molecule type" value="Genomic_DNA"/>
</dbReference>
<proteinExistence type="predicted"/>
<feature type="region of interest" description="Disordered" evidence="1">
    <location>
        <begin position="1"/>
        <end position="65"/>
    </location>
</feature>
<reference evidence="2 3" key="1">
    <citation type="journal article" date="2016" name="Nat. Commun.">
        <title>Thousands of microbial genomes shed light on interconnected biogeochemical processes in an aquifer system.</title>
        <authorList>
            <person name="Anantharaman K."/>
            <person name="Brown C.T."/>
            <person name="Hug L.A."/>
            <person name="Sharon I."/>
            <person name="Castelle C.J."/>
            <person name="Probst A.J."/>
            <person name="Thomas B.C."/>
            <person name="Singh A."/>
            <person name="Wilkins M.J."/>
            <person name="Karaoz U."/>
            <person name="Brodie E.L."/>
            <person name="Williams K.H."/>
            <person name="Hubbard S.S."/>
            <person name="Banfield J.F."/>
        </authorList>
    </citation>
    <scope>NUCLEOTIDE SEQUENCE [LARGE SCALE GENOMIC DNA]</scope>
</reference>
<protein>
    <submittedName>
        <fullName evidence="2">Uncharacterized protein</fullName>
    </submittedName>
</protein>
<gene>
    <name evidence="2" type="ORF">A2934_03315</name>
</gene>
<name>A0A1G2L5S4_9BACT</name>
<sequence length="65" mass="7073">MSSKVMMRAVRQCDRRKRGLAEESLAAYKEGGGGGGLLSGQERQKSLHARSPWSSDTVPPRLDDA</sequence>
<evidence type="ECO:0000313" key="3">
    <source>
        <dbReference type="Proteomes" id="UP000177982"/>
    </source>
</evidence>
<comment type="caution">
    <text evidence="2">The sequence shown here is derived from an EMBL/GenBank/DDBJ whole genome shotgun (WGS) entry which is preliminary data.</text>
</comment>